<reference evidence="1 2" key="1">
    <citation type="submission" date="2015-04" db="EMBL/GenBank/DDBJ databases">
        <authorList>
            <person name="Syromyatnikov M.Y."/>
            <person name="Popov V.N."/>
        </authorList>
    </citation>
    <scope>NUCLEOTIDE SEQUENCE [LARGE SCALE GENOMIC DNA]</scope>
</reference>
<name>A0A1J1IZR1_9DIPT</name>
<dbReference type="AlphaFoldDB" id="A0A1J1IZR1"/>
<keyword evidence="2" id="KW-1185">Reference proteome</keyword>
<organism evidence="1 2">
    <name type="scientific">Clunio marinus</name>
    <dbReference type="NCBI Taxonomy" id="568069"/>
    <lineage>
        <taxon>Eukaryota</taxon>
        <taxon>Metazoa</taxon>
        <taxon>Ecdysozoa</taxon>
        <taxon>Arthropoda</taxon>
        <taxon>Hexapoda</taxon>
        <taxon>Insecta</taxon>
        <taxon>Pterygota</taxon>
        <taxon>Neoptera</taxon>
        <taxon>Endopterygota</taxon>
        <taxon>Diptera</taxon>
        <taxon>Nematocera</taxon>
        <taxon>Chironomoidea</taxon>
        <taxon>Chironomidae</taxon>
        <taxon>Clunio</taxon>
    </lineage>
</organism>
<accession>A0A1J1IZR1</accession>
<dbReference type="Proteomes" id="UP000183832">
    <property type="component" value="Unassembled WGS sequence"/>
</dbReference>
<dbReference type="OrthoDB" id="6359816at2759"/>
<evidence type="ECO:0000313" key="2">
    <source>
        <dbReference type="Proteomes" id="UP000183832"/>
    </source>
</evidence>
<evidence type="ECO:0000313" key="1">
    <source>
        <dbReference type="EMBL" id="CRL04073.1"/>
    </source>
</evidence>
<gene>
    <name evidence="1" type="ORF">CLUMA_CG017187</name>
</gene>
<protein>
    <submittedName>
        <fullName evidence="1">CLUMA_CG017187, isoform A</fullName>
    </submittedName>
</protein>
<proteinExistence type="predicted"/>
<dbReference type="EMBL" id="CVRI01000061">
    <property type="protein sequence ID" value="CRL04073.1"/>
    <property type="molecule type" value="Genomic_DNA"/>
</dbReference>
<sequence>MILEQRRFKILKQVQFLFCHKHLPYLIPLKHFPLQATFNRNIELIIARDVVGLLFKVLE</sequence>